<name>A0A9D1DW04_9FIRM</name>
<gene>
    <name evidence="2" type="ORF">IAB37_00350</name>
</gene>
<sequence length="292" mass="31749">MEKATVYFTKEITPEALIRIYEAAGRELKGKVAVKLSTGEPGGHNFLNPQLIKGLVQKLSGTIVECNTAYGGKRSNNKDHWQTFKDHGFMDIAPCDLMDENGDMALPVKDGFHLDKNYVGEHLKNYDSVLILSHFKGHAMAGLGGALKNMSIGIGSARGKINIHTAGASLTDFAACFSMEQDKFLESMADADLAVMDYVGRENLLYISVANRLSVDCDCDSHPAEPEMADIGIFASTDPVALDQACVDAVYNSPDPGKKALIERMESRHGIHTIEAAAEHGLGSREYEIVEI</sequence>
<organism evidence="2 3">
    <name type="scientific">Candidatus Faecivivens stercoravium</name>
    <dbReference type="NCBI Taxonomy" id="2840803"/>
    <lineage>
        <taxon>Bacteria</taxon>
        <taxon>Bacillati</taxon>
        <taxon>Bacillota</taxon>
        <taxon>Clostridia</taxon>
        <taxon>Eubacteriales</taxon>
        <taxon>Oscillospiraceae</taxon>
        <taxon>Oscillospiraceae incertae sedis</taxon>
        <taxon>Candidatus Faecivivens</taxon>
    </lineage>
</organism>
<dbReference type="InterPro" id="IPR007160">
    <property type="entry name" value="DUF362"/>
</dbReference>
<reference evidence="2" key="2">
    <citation type="journal article" date="2021" name="PeerJ">
        <title>Extensive microbial diversity within the chicken gut microbiome revealed by metagenomics and culture.</title>
        <authorList>
            <person name="Gilroy R."/>
            <person name="Ravi A."/>
            <person name="Getino M."/>
            <person name="Pursley I."/>
            <person name="Horton D.L."/>
            <person name="Alikhan N.F."/>
            <person name="Baker D."/>
            <person name="Gharbi K."/>
            <person name="Hall N."/>
            <person name="Watson M."/>
            <person name="Adriaenssens E.M."/>
            <person name="Foster-Nyarko E."/>
            <person name="Jarju S."/>
            <person name="Secka A."/>
            <person name="Antonio M."/>
            <person name="Oren A."/>
            <person name="Chaudhuri R.R."/>
            <person name="La Ragione R."/>
            <person name="Hildebrand F."/>
            <person name="Pallen M.J."/>
        </authorList>
    </citation>
    <scope>NUCLEOTIDE SEQUENCE</scope>
    <source>
        <strain evidence="2">CHK189-12415</strain>
    </source>
</reference>
<protein>
    <submittedName>
        <fullName evidence="2">DUF362 domain-containing protein</fullName>
    </submittedName>
</protein>
<evidence type="ECO:0000259" key="1">
    <source>
        <dbReference type="Pfam" id="PF04015"/>
    </source>
</evidence>
<dbReference type="Pfam" id="PF04015">
    <property type="entry name" value="DUF362"/>
    <property type="match status" value="1"/>
</dbReference>
<proteinExistence type="predicted"/>
<evidence type="ECO:0000313" key="2">
    <source>
        <dbReference type="EMBL" id="HIR60017.1"/>
    </source>
</evidence>
<reference evidence="2" key="1">
    <citation type="submission" date="2020-10" db="EMBL/GenBank/DDBJ databases">
        <authorList>
            <person name="Gilroy R."/>
        </authorList>
    </citation>
    <scope>NUCLEOTIDE SEQUENCE</scope>
    <source>
        <strain evidence="2">CHK189-12415</strain>
    </source>
</reference>
<feature type="domain" description="DUF362" evidence="1">
    <location>
        <begin position="32"/>
        <end position="248"/>
    </location>
</feature>
<dbReference type="AlphaFoldDB" id="A0A9D1DW04"/>
<dbReference type="Proteomes" id="UP000824241">
    <property type="component" value="Unassembled WGS sequence"/>
</dbReference>
<dbReference type="EMBL" id="DVHA01000012">
    <property type="protein sequence ID" value="HIR60017.1"/>
    <property type="molecule type" value="Genomic_DNA"/>
</dbReference>
<accession>A0A9D1DW04</accession>
<comment type="caution">
    <text evidence="2">The sequence shown here is derived from an EMBL/GenBank/DDBJ whole genome shotgun (WGS) entry which is preliminary data.</text>
</comment>
<evidence type="ECO:0000313" key="3">
    <source>
        <dbReference type="Proteomes" id="UP000824241"/>
    </source>
</evidence>